<dbReference type="Proteomes" id="UP000183772">
    <property type="component" value="Chromosome I"/>
</dbReference>
<dbReference type="RefSeq" id="WP_083365908.1">
    <property type="nucleotide sequence ID" value="NZ_LT629790.1"/>
</dbReference>
<dbReference type="Pfam" id="PF04830">
    <property type="entry name" value="DUF637"/>
    <property type="match status" value="1"/>
</dbReference>
<dbReference type="Pfam" id="PF05594">
    <property type="entry name" value="Fil_haemagg"/>
    <property type="match status" value="8"/>
</dbReference>
<dbReference type="InterPro" id="IPR025157">
    <property type="entry name" value="Hemagglutinin_rpt"/>
</dbReference>
<dbReference type="InterPro" id="IPR010069">
    <property type="entry name" value="CdiA_FHA1_rpt"/>
</dbReference>
<protein>
    <submittedName>
        <fullName evidence="2">Filamentous hemagglutinin</fullName>
    </submittedName>
</protein>
<dbReference type="Pfam" id="PF05860">
    <property type="entry name" value="TPS"/>
    <property type="match status" value="1"/>
</dbReference>
<proteinExistence type="predicted"/>
<dbReference type="NCBIfam" id="TIGR01901">
    <property type="entry name" value="adhes_NPXG"/>
    <property type="match status" value="1"/>
</dbReference>
<gene>
    <name evidence="2" type="ORF">SAMN05216476_5720</name>
</gene>
<dbReference type="InterPro" id="IPR006915">
    <property type="entry name" value="DUF637_hemagglutn_put"/>
</dbReference>
<organism evidence="2 3">
    <name type="scientific">Pseudomonas mediterranea</name>
    <dbReference type="NCBI Taxonomy" id="183795"/>
    <lineage>
        <taxon>Bacteria</taxon>
        <taxon>Pseudomonadati</taxon>
        <taxon>Pseudomonadota</taxon>
        <taxon>Gammaproteobacteria</taxon>
        <taxon>Pseudomonadales</taxon>
        <taxon>Pseudomonadaceae</taxon>
        <taxon>Pseudomonas</taxon>
    </lineage>
</organism>
<dbReference type="SUPFAM" id="SSF51126">
    <property type="entry name" value="Pectin lyase-like"/>
    <property type="match status" value="1"/>
</dbReference>
<dbReference type="NCBIfam" id="TIGR01731">
    <property type="entry name" value="fil_hemag_20aa"/>
    <property type="match status" value="12"/>
</dbReference>
<dbReference type="InterPro" id="IPR011050">
    <property type="entry name" value="Pectin_lyase_fold/virulence"/>
</dbReference>
<dbReference type="InterPro" id="IPR008638">
    <property type="entry name" value="FhaB/CdiA-like_TPS"/>
</dbReference>
<dbReference type="EMBL" id="LT629790">
    <property type="protein sequence ID" value="SDU76561.1"/>
    <property type="molecule type" value="Genomic_DNA"/>
</dbReference>
<sequence>MDDRQYALLARQPSAALKTRDSFWGMPKRGLAFLLANVMFWQPMWAQAGGIVVSAPGTSLGQAGNGVPIVNIAKPNGSGLSHNQFKDYNVGSNGVILNNATNPAQSTQLGGIILGNPNLKGTAARIILNEVNGGSPSQLRGYTEVAGQSAHVIVANPYGITCNGCGFINTPKATLTTGKPIIENGRLDRYQVDQGSVTVEGAGLNANNVDRFEIITRSAKINAEIQAKNLTIVAGRNDVDASTLNATARADDGSAKPQLAIDSSALGGMYAGAIKLVGTEAGVGVKLDGKMIASGGDIQLDANGHLSLAQTAAAGAVNVNAASLDAQGPVYAGTALTVKTQGDLTSQNNLVARNSIRLDSGGTLRNNGIVEAGVNADDTRNTSGDVTLIAKQLNNSGKTVAASRNLTVTTTDTLNNQGGTLSGQNKTTVTAKVVDNRAKGRILGNTEVNVKADQVLNGSGGLINSQGALQVTAGHLDNNGGELSSLNAATLVLGSLDNLTGLVMTGKQLDISATGAVNNQGGELSTQGLMTLKAGSLNNRDKGTIAANGNLVVTATKGAVNNGNNGLIASRNAELKVTAASLDNAKGTLQGKGLVTVDITGDIDNQAGSIIAQDANLNVFATNLDNRGGVLSSVKAALEARATGVLKNGHDLNGQGGTIQAKGLTLDALAGLFNDGGRIAAQAGDAVLNTGSARFDNSNGGLYASGKVKVDALNLNNSSGQISAGQIDLNLNGALDNTKGIIEGDSSLDVLAASLVNHNGQLRTFGRNSTTVFSIGGLFDNSNGTLETVSNDVGFTLGSLNNQSGKLRHIGAGAFGLNLTQLGAVGGSLVTYGTLVLDADSWTNSTSIQAEHLTVNVNHLTQTATGQLLSANSFTGTGIDWRNDGLIGSDGLIDVQLTGQYAGNGRLSSVGTLGLKAALIDLEKNASVAGGGETTVHADGLFNNRGRVTSAAGMNVTAQGINNQGTLGGAGLLSVGTGALRNENGLIFSGADMALKVDSLTNLNADIYSLGNLSIDRDGLGTLASSIVNSSGSLQSDGNMSLAASTIENVRTVLNTNDAGIYTASIREVACIEGVNAGDCSGGKENHVWQIIQRDKFEVTAASAASSITSGGNLNIRAGDLTNSSSTIGAGGALTANLVSLNNIGIETHDTETSRTFMSERTRSPGGWRALAGTFTNKYWFQSPGYNPANLGGLEADMSRFIGTTERELPELGSSRSLSHDTQTYAAIIQSGGAIDIRTQSNANNSVIRGGYNYVGAGPRTDTGADGKVSTRITVNQQLSPDLAQQQVNPVTLPGFDLPTGQNGLFRLNEGTGTPTQGSGLNQVRGLPDRSFQANPQKYLIETNPALTDMRRFMSSDYLLSNLGYDPDDAAKRLGDGFYEQRLIQQAVIARTGQRFLDGQTSDEGMFKYLMNNAIASKDALNLSLGVSLTGEQVAALTHDIVWMETQTVNGQQVLVPVLYLANANHRLAPNGALIQGSDVTLIAGKNLNNAGTLRASNNLVATANDSLVNSGLLEAGNRLDALASNDLTNRAGGVIAGRDVNVVALTGDVINERTVTTHQSSSGYRTERTDFIDSAARIEAANNLTIGAGRDINIVGGVLKSGNDTILDAKRDVNLVAAERITSGTRGRHRDEDIKQYGSSLEAGRDLTANAGRDLNVVASQIDARRDIAMAAAGNLTLASAADEQHSYSKSKKVTRQEDHVDQVSSTVTAGGRVALSAGQDLTLVSSKVKAEKEAYLVAGRKLELLAAQNYHYSLYDMKKKGGFGSLKMRRDEVTQVTHVGSQIQTGGDLILKSAADQRYQVAKLQSGKDLTIDSGGAINFEGVKDLHDESHTKTDNNAFWNSAKGKGNTDETLRQTQMAAAGEITIKAVEGLKIDIKHVDQQTVSQTIDAMVKADPQLAWIKEAEKRGDVDWRQVKEIHESFKYNTSGLGPASQLIIAIALAAVMGPMMGALNSIAQAGAISVATKATVSTIDNRGNFGAVLKDVTSKDSIKGYAVSMATAGVAQGLNYKPSTVSFNTEGFKTVAMKVTADAAIKTAVYGGSFKDNFATSVAGTAASIGGAYGAGKIGDQPLTEGGLEKILLHSALGGLMAEVMGGDFRTGAIAGGANEVLIGLLGDKLLPSNLKPGTPEYIQAQENLVALSKIAGVLGAAATNGDLDVAAQVAENGTRYNFLNHRDVLELAEKAKNCELEGTCDALQAEANARDAANRQRLMDCQRLGNCPEIRAEIDAGSKAIDNLVATLPEGKSADILGKFTGIGGGNTRDWTTVGQLHIEQVAHMFVDGDSQWAPSFGQWLDQSGFSPFSINAPGLSATVVPGGIKTSTSVSADNGYFDVLPGNNGSKSPGYTVVRSDNDFSSSIGGNGKPKAYINEDGVLVPPNPEGTGSIQTHVRGGGSENSPYISVTDPSAASNPKDYGAHKIEIDVTRLQQDIDSGVLPNTKFLSNREIAAEMQSRVDAARERYTNNPSTKNETSLTRAEADLRNITRDGECLIKGCVPAKYIKFID</sequence>
<dbReference type="GO" id="GO:0003824">
    <property type="term" value="F:catalytic activity"/>
    <property type="evidence" value="ECO:0007669"/>
    <property type="project" value="UniProtKB-ARBA"/>
</dbReference>
<dbReference type="InterPro" id="IPR008619">
    <property type="entry name" value="Filamentous_hemagglutn_rpt"/>
</dbReference>
<evidence type="ECO:0000259" key="1">
    <source>
        <dbReference type="SMART" id="SM00912"/>
    </source>
</evidence>
<evidence type="ECO:0000313" key="2">
    <source>
        <dbReference type="EMBL" id="SDU76561.1"/>
    </source>
</evidence>
<dbReference type="Gene3D" id="2.160.20.10">
    <property type="entry name" value="Single-stranded right-handed beta-helix, Pectin lyase-like"/>
    <property type="match status" value="1"/>
</dbReference>
<reference evidence="2 3" key="1">
    <citation type="submission" date="2016-10" db="EMBL/GenBank/DDBJ databases">
        <authorList>
            <person name="Varghese N."/>
            <person name="Submissions S."/>
        </authorList>
    </citation>
    <scope>NUCLEOTIDE SEQUENCE [LARGE SCALE GENOMIC DNA]</scope>
    <source>
        <strain evidence="2 3">DSM 16733</strain>
    </source>
</reference>
<dbReference type="Pfam" id="PF13332">
    <property type="entry name" value="Fil_haemagg_2"/>
    <property type="match status" value="2"/>
</dbReference>
<dbReference type="GeneID" id="76215657"/>
<dbReference type="SMART" id="SM00912">
    <property type="entry name" value="Haemagg_act"/>
    <property type="match status" value="1"/>
</dbReference>
<feature type="domain" description="Filamentous haemagglutinin FhaB/tRNA nuclease CdiA-like TPS" evidence="1">
    <location>
        <begin position="64"/>
        <end position="185"/>
    </location>
</feature>
<name>A0AAX2DJZ1_9PSED</name>
<evidence type="ECO:0000313" key="3">
    <source>
        <dbReference type="Proteomes" id="UP000183772"/>
    </source>
</evidence>
<dbReference type="InterPro" id="IPR012334">
    <property type="entry name" value="Pectin_lyas_fold"/>
</dbReference>
<keyword evidence="3" id="KW-1185">Reference proteome</keyword>
<accession>A0AAX2DJZ1</accession>